<keyword evidence="2" id="KW-1185">Reference proteome</keyword>
<accession>A0ABV7XV79</accession>
<protein>
    <recommendedName>
        <fullName evidence="3">MORN repeat variant</fullName>
    </recommendedName>
</protein>
<sequence>MKISSILLFFVIIVGFRSIKANDHPVSTGIDNTYFKHSFHGTDTLRVSQNDTAVFRKEEFMMKHPESNPKPSVRYELISPKDGTYYFIYNDKKQLAEEGKYTAQYKYEGITYDKGGFYNSKTYFYKTNGHLKTIHYQEDGRNLKTEFFDQDKQLTQIRYFNKRSSDTDKVEFYKKGKLKQTRIYTAFNTYYTIKEK</sequence>
<evidence type="ECO:0000313" key="1">
    <source>
        <dbReference type="EMBL" id="MFC3756104.1"/>
    </source>
</evidence>
<dbReference type="Gene3D" id="3.90.930.1">
    <property type="match status" value="1"/>
</dbReference>
<organism evidence="1 2">
    <name type="scientific">Chryseobacterium tructae</name>
    <dbReference type="NCBI Taxonomy" id="1037380"/>
    <lineage>
        <taxon>Bacteria</taxon>
        <taxon>Pseudomonadati</taxon>
        <taxon>Bacteroidota</taxon>
        <taxon>Flavobacteriia</taxon>
        <taxon>Flavobacteriales</taxon>
        <taxon>Weeksellaceae</taxon>
        <taxon>Chryseobacterium group</taxon>
        <taxon>Chryseobacterium</taxon>
    </lineage>
</organism>
<comment type="caution">
    <text evidence="1">The sequence shown here is derived from an EMBL/GenBank/DDBJ whole genome shotgun (WGS) entry which is preliminary data.</text>
</comment>
<dbReference type="Proteomes" id="UP001595735">
    <property type="component" value="Unassembled WGS sequence"/>
</dbReference>
<dbReference type="RefSeq" id="WP_290296355.1">
    <property type="nucleotide sequence ID" value="NZ_JAUFQR010000001.1"/>
</dbReference>
<evidence type="ECO:0008006" key="3">
    <source>
        <dbReference type="Google" id="ProtNLM"/>
    </source>
</evidence>
<evidence type="ECO:0000313" key="2">
    <source>
        <dbReference type="Proteomes" id="UP001595735"/>
    </source>
</evidence>
<reference evidence="2" key="1">
    <citation type="journal article" date="2019" name="Int. J. Syst. Evol. Microbiol.">
        <title>The Global Catalogue of Microorganisms (GCM) 10K type strain sequencing project: providing services to taxonomists for standard genome sequencing and annotation.</title>
        <authorList>
            <consortium name="The Broad Institute Genomics Platform"/>
            <consortium name="The Broad Institute Genome Sequencing Center for Infectious Disease"/>
            <person name="Wu L."/>
            <person name="Ma J."/>
        </authorList>
    </citation>
    <scope>NUCLEOTIDE SEQUENCE [LARGE SCALE GENOMIC DNA]</scope>
    <source>
        <strain evidence="2">CECT 7798</strain>
    </source>
</reference>
<gene>
    <name evidence="1" type="ORF">ACFONJ_09025</name>
</gene>
<proteinExistence type="predicted"/>
<name>A0ABV7XV79_9FLAO</name>
<dbReference type="EMBL" id="JBHRYO010000002">
    <property type="protein sequence ID" value="MFC3756104.1"/>
    <property type="molecule type" value="Genomic_DNA"/>
</dbReference>